<dbReference type="Gene3D" id="1.10.1790.10">
    <property type="entry name" value="PRD domain"/>
    <property type="match status" value="1"/>
</dbReference>
<dbReference type="PANTHER" id="PTHR32071">
    <property type="entry name" value="TRANSCRIPTIONAL REGULATORY PROTEIN"/>
    <property type="match status" value="1"/>
</dbReference>
<dbReference type="InterPro" id="IPR011608">
    <property type="entry name" value="PRD"/>
</dbReference>
<keyword evidence="2" id="KW-0547">Nucleotide-binding</keyword>
<evidence type="ECO:0000256" key="1">
    <source>
        <dbReference type="ARBA" id="ARBA00022679"/>
    </source>
</evidence>
<dbReference type="SUPFAM" id="SSF52540">
    <property type="entry name" value="P-loop containing nucleoside triphosphate hydrolases"/>
    <property type="match status" value="1"/>
</dbReference>
<dbReference type="GO" id="GO:0005524">
    <property type="term" value="F:ATP binding"/>
    <property type="evidence" value="ECO:0007669"/>
    <property type="project" value="UniProtKB-KW"/>
</dbReference>
<dbReference type="Pfam" id="PF00874">
    <property type="entry name" value="PRD"/>
    <property type="match status" value="1"/>
</dbReference>
<evidence type="ECO:0000259" key="4">
    <source>
        <dbReference type="PROSITE" id="PS50045"/>
    </source>
</evidence>
<keyword evidence="8" id="KW-1185">Reference proteome</keyword>
<dbReference type="Proteomes" id="UP000277811">
    <property type="component" value="Unassembled WGS sequence"/>
</dbReference>
<dbReference type="PROSITE" id="PS51372">
    <property type="entry name" value="PRD_2"/>
    <property type="match status" value="1"/>
</dbReference>
<reference evidence="7 8" key="1">
    <citation type="submission" date="2018-06" db="EMBL/GenBank/DDBJ databases">
        <authorList>
            <person name="Strepis N."/>
        </authorList>
    </citation>
    <scope>NUCLEOTIDE SEQUENCE [LARGE SCALE GENOMIC DNA]</scope>
    <source>
        <strain evidence="7">LUCI</strain>
    </source>
</reference>
<evidence type="ECO:0000313" key="8">
    <source>
        <dbReference type="Proteomes" id="UP000277811"/>
    </source>
</evidence>
<accession>A0A498R1Z1</accession>
<evidence type="ECO:0000256" key="2">
    <source>
        <dbReference type="ARBA" id="ARBA00022741"/>
    </source>
</evidence>
<evidence type="ECO:0000313" key="7">
    <source>
        <dbReference type="EMBL" id="VBB06636.1"/>
    </source>
</evidence>
<dbReference type="InterPro" id="IPR036634">
    <property type="entry name" value="PRD_sf"/>
</dbReference>
<protein>
    <submittedName>
        <fullName evidence="7">Phosphotransferase system mannose-type iia component</fullName>
    </submittedName>
</protein>
<dbReference type="PROSITE" id="PS50045">
    <property type="entry name" value="SIGMA54_INTERACT_4"/>
    <property type="match status" value="1"/>
</dbReference>
<dbReference type="SUPFAM" id="SSF53062">
    <property type="entry name" value="PTS system fructose IIA component-like"/>
    <property type="match status" value="1"/>
</dbReference>
<dbReference type="Gene3D" id="3.40.50.510">
    <property type="entry name" value="Phosphotransferase system, mannose-type IIA component"/>
    <property type="match status" value="1"/>
</dbReference>
<dbReference type="GO" id="GO:0016020">
    <property type="term" value="C:membrane"/>
    <property type="evidence" value="ECO:0007669"/>
    <property type="project" value="InterPro"/>
</dbReference>
<dbReference type="CDD" id="cd00009">
    <property type="entry name" value="AAA"/>
    <property type="match status" value="1"/>
</dbReference>
<feature type="domain" description="PTS EIIA type-4" evidence="5">
    <location>
        <begin position="597"/>
        <end position="731"/>
    </location>
</feature>
<dbReference type="GO" id="GO:0016740">
    <property type="term" value="F:transferase activity"/>
    <property type="evidence" value="ECO:0007669"/>
    <property type="project" value="UniProtKB-KW"/>
</dbReference>
<evidence type="ECO:0000259" key="6">
    <source>
        <dbReference type="PROSITE" id="PS51372"/>
    </source>
</evidence>
<dbReference type="InterPro" id="IPR036662">
    <property type="entry name" value="PTS_EIIA_man-typ_sf"/>
</dbReference>
<dbReference type="InterPro" id="IPR027417">
    <property type="entry name" value="P-loop_NTPase"/>
</dbReference>
<dbReference type="SMART" id="SM00382">
    <property type="entry name" value="AAA"/>
    <property type="match status" value="1"/>
</dbReference>
<dbReference type="OrthoDB" id="1632886at2"/>
<organism evidence="7 8">
    <name type="scientific">Lucifera butyrica</name>
    <dbReference type="NCBI Taxonomy" id="1351585"/>
    <lineage>
        <taxon>Bacteria</taxon>
        <taxon>Bacillati</taxon>
        <taxon>Bacillota</taxon>
        <taxon>Negativicutes</taxon>
        <taxon>Veillonellales</taxon>
        <taxon>Veillonellaceae</taxon>
        <taxon>Lucifera</taxon>
    </lineage>
</organism>
<dbReference type="EMBL" id="UPPP01000066">
    <property type="protein sequence ID" value="VBB06636.1"/>
    <property type="molecule type" value="Genomic_DNA"/>
</dbReference>
<evidence type="ECO:0000256" key="3">
    <source>
        <dbReference type="ARBA" id="ARBA00022840"/>
    </source>
</evidence>
<dbReference type="AlphaFoldDB" id="A0A498R1Z1"/>
<dbReference type="InterPro" id="IPR025943">
    <property type="entry name" value="Sigma_54_int_dom_ATP-bd_2"/>
</dbReference>
<dbReference type="PROSITE" id="PS51096">
    <property type="entry name" value="PTS_EIIA_TYPE_4"/>
    <property type="match status" value="1"/>
</dbReference>
<dbReference type="InterPro" id="IPR002078">
    <property type="entry name" value="Sigma_54_int"/>
</dbReference>
<sequence>MQRRKLRVLTALEELCSGMPAEVLNQYEPAGFSAEQVAMHCGLSRSNTSSDLNQLHRDGAVVKTVGRPTYYLAFAWVKKKFPRWSGIMPYTIQHHRELGNLEPLNPVVKQPLMTRQFQTEAPLTEKSETVFENLVGAEGSLQNAIEQAKSAVLYPPKGLDTLLVGPTGVGKTLFAEYMFAFAQKEGRVRPGGQMVVFNCADYAHNPQLLLSQLFGHVRGAFTGAEKEKAGLVEKADGGMLFLDEIHRMPPEGQEMLFYLLDKGQFRRMGEVENKRQVQLMMVGATTEEPDSFMLKTFLRRIPMVISLPELNARPMRERLQLVKYLLAREAAHIQADIVVDREAVLALLIYECPGNIGQLRNDLQIICAKVFLTYIRQKQNIFIDREALPAKVRQSATADNPRHQEAFRLVSRTGRLLVPAAADLLSVDKSERLLPVDFYQQLANRVNFLERQGLDDEEVVKCIEVDIDQYFRQIYPRVDPIDPDYLPNLVPPAFIPVLDQACSVVADLLNKAVSERLYQALAIHIVSSLQRIERGQVILNPKLPFIARTYPQEMKAAKQMAAIIGAYANMDIPEEETGFIALMLATLEESAFEENSRVGIMVIAHGKSTASSLVDFANKLLGVSSARAIDMSMELCADDIFPQAIALAKEVDEGKGIVLLVDMGSLSGVGAAITQETGIPVKTVDMVTTAVVLHTMHKALLANNGLDEVYRAAWSARSAWGLNEEPARSRVL</sequence>
<dbReference type="PANTHER" id="PTHR32071:SF38">
    <property type="entry name" value="PSP OPERON TRANSCRIPTIONAL ACTIVATOR"/>
    <property type="match status" value="1"/>
</dbReference>
<feature type="domain" description="Sigma-54 factor interaction" evidence="4">
    <location>
        <begin position="134"/>
        <end position="368"/>
    </location>
</feature>
<evidence type="ECO:0000259" key="5">
    <source>
        <dbReference type="PROSITE" id="PS51096"/>
    </source>
</evidence>
<dbReference type="InterPro" id="IPR003593">
    <property type="entry name" value="AAA+_ATPase"/>
</dbReference>
<proteinExistence type="predicted"/>
<feature type="domain" description="PRD" evidence="6">
    <location>
        <begin position="489"/>
        <end position="594"/>
    </location>
</feature>
<name>A0A498R1Z1_9FIRM</name>
<keyword evidence="3" id="KW-0067">ATP-binding</keyword>
<dbReference type="GO" id="GO:0009401">
    <property type="term" value="P:phosphoenolpyruvate-dependent sugar phosphotransferase system"/>
    <property type="evidence" value="ECO:0007669"/>
    <property type="project" value="InterPro"/>
</dbReference>
<dbReference type="SUPFAM" id="SSF63520">
    <property type="entry name" value="PTS-regulatory domain, PRD"/>
    <property type="match status" value="1"/>
</dbReference>
<dbReference type="GO" id="GO:0006355">
    <property type="term" value="P:regulation of DNA-templated transcription"/>
    <property type="evidence" value="ECO:0007669"/>
    <property type="project" value="InterPro"/>
</dbReference>
<dbReference type="InterPro" id="IPR004701">
    <property type="entry name" value="PTS_EIIA_man-typ"/>
</dbReference>
<dbReference type="Gene3D" id="3.40.50.300">
    <property type="entry name" value="P-loop containing nucleotide triphosphate hydrolases"/>
    <property type="match status" value="1"/>
</dbReference>
<keyword evidence="1 7" id="KW-0808">Transferase</keyword>
<dbReference type="RefSeq" id="WP_122627579.1">
    <property type="nucleotide sequence ID" value="NZ_UPPP01000066.1"/>
</dbReference>
<dbReference type="PROSITE" id="PS00676">
    <property type="entry name" value="SIGMA54_INTERACT_2"/>
    <property type="match status" value="1"/>
</dbReference>
<dbReference type="Pfam" id="PF03610">
    <property type="entry name" value="EIIA-man"/>
    <property type="match status" value="1"/>
</dbReference>
<gene>
    <name evidence="7" type="ORF">LUCI_1872</name>
</gene>
<dbReference type="Pfam" id="PF00158">
    <property type="entry name" value="Sigma54_activat"/>
    <property type="match status" value="1"/>
</dbReference>